<name>A0A0D8HE55_9ACTN</name>
<dbReference type="PANTHER" id="PTHR46889">
    <property type="entry name" value="TRANSPOSASE INSF FOR INSERTION SEQUENCE IS3B-RELATED"/>
    <property type="match status" value="1"/>
</dbReference>
<dbReference type="PATRIC" id="fig|1280514.3.peg.4116"/>
<dbReference type="InterPro" id="IPR001584">
    <property type="entry name" value="Integrase_cat-core"/>
</dbReference>
<dbReference type="InterPro" id="IPR012337">
    <property type="entry name" value="RNaseH-like_sf"/>
</dbReference>
<evidence type="ECO:0000313" key="2">
    <source>
        <dbReference type="EMBL" id="KJF16072.1"/>
    </source>
</evidence>
<reference evidence="2 3" key="1">
    <citation type="submission" date="2015-01" db="EMBL/GenBank/DDBJ databases">
        <title>Draft genome of the acidophilic iron oxidizer Acidithrix ferrooxidans strain Py-F3.</title>
        <authorList>
            <person name="Poehlein A."/>
            <person name="Eisen S."/>
            <person name="Schloemann M."/>
            <person name="Johnson B.D."/>
            <person name="Daniel R."/>
            <person name="Muehling M."/>
        </authorList>
    </citation>
    <scope>NUCLEOTIDE SEQUENCE [LARGE SCALE GENOMIC DNA]</scope>
    <source>
        <strain evidence="2 3">Py-F3</strain>
    </source>
</reference>
<dbReference type="SUPFAM" id="SSF53098">
    <property type="entry name" value="Ribonuclease H-like"/>
    <property type="match status" value="1"/>
</dbReference>
<comment type="caution">
    <text evidence="2">The sequence shown here is derived from an EMBL/GenBank/DDBJ whole genome shotgun (WGS) entry which is preliminary data.</text>
</comment>
<dbReference type="RefSeq" id="WP_235347849.1">
    <property type="nucleotide sequence ID" value="NZ_JXYS01000101.1"/>
</dbReference>
<keyword evidence="3" id="KW-1185">Reference proteome</keyword>
<gene>
    <name evidence="2" type="ORF">AXFE_30930</name>
</gene>
<dbReference type="InterPro" id="IPR036397">
    <property type="entry name" value="RNaseH_sf"/>
</dbReference>
<accession>A0A0D8HE55</accession>
<dbReference type="PANTHER" id="PTHR46889:SF4">
    <property type="entry name" value="TRANSPOSASE INSO FOR INSERTION SEQUENCE ELEMENT IS911B-RELATED"/>
    <property type="match status" value="1"/>
</dbReference>
<feature type="domain" description="Integrase catalytic" evidence="1">
    <location>
        <begin position="8"/>
        <end position="71"/>
    </location>
</feature>
<dbReference type="Proteomes" id="UP000032360">
    <property type="component" value="Unassembled WGS sequence"/>
</dbReference>
<dbReference type="Pfam" id="PF13683">
    <property type="entry name" value="rve_3"/>
    <property type="match status" value="1"/>
</dbReference>
<evidence type="ECO:0000313" key="3">
    <source>
        <dbReference type="Proteomes" id="UP000032360"/>
    </source>
</evidence>
<dbReference type="AlphaFoldDB" id="A0A0D8HE55"/>
<protein>
    <recommendedName>
        <fullName evidence="1">Integrase catalytic domain-containing protein</fullName>
    </recommendedName>
</protein>
<dbReference type="InterPro" id="IPR050900">
    <property type="entry name" value="Transposase_IS3/IS150/IS904"/>
</dbReference>
<organism evidence="2 3">
    <name type="scientific">Acidithrix ferrooxidans</name>
    <dbReference type="NCBI Taxonomy" id="1280514"/>
    <lineage>
        <taxon>Bacteria</taxon>
        <taxon>Bacillati</taxon>
        <taxon>Actinomycetota</taxon>
        <taxon>Acidimicrobiia</taxon>
        <taxon>Acidimicrobiales</taxon>
        <taxon>Acidimicrobiaceae</taxon>
        <taxon>Acidithrix</taxon>
    </lineage>
</organism>
<dbReference type="STRING" id="1280514.AXFE_30930"/>
<proteinExistence type="predicted"/>
<dbReference type="Gene3D" id="3.30.420.10">
    <property type="entry name" value="Ribonuclease H-like superfamily/Ribonuclease H"/>
    <property type="match status" value="1"/>
</dbReference>
<sequence length="83" mass="9680">MLRLSQFSQSMGSVGDSYDNAMAEALWASLKKELVYQTVFDTREEARIEIFDWIQWYNRRRRHSSIGDISPIDFEKSAMVKAA</sequence>
<dbReference type="EMBL" id="JXYS01000101">
    <property type="protein sequence ID" value="KJF16072.1"/>
    <property type="molecule type" value="Genomic_DNA"/>
</dbReference>
<dbReference type="GO" id="GO:0015074">
    <property type="term" value="P:DNA integration"/>
    <property type="evidence" value="ECO:0007669"/>
    <property type="project" value="InterPro"/>
</dbReference>
<evidence type="ECO:0000259" key="1">
    <source>
        <dbReference type="Pfam" id="PF13683"/>
    </source>
</evidence>
<dbReference type="GO" id="GO:0003676">
    <property type="term" value="F:nucleic acid binding"/>
    <property type="evidence" value="ECO:0007669"/>
    <property type="project" value="InterPro"/>
</dbReference>